<dbReference type="PANTHER" id="PTHR43760:SF1">
    <property type="entry name" value="ENDORIBONUCLEASE L-PSP_CHORISMATE MUTASE-LIKE DOMAIN-CONTAINING PROTEIN"/>
    <property type="match status" value="1"/>
</dbReference>
<dbReference type="PANTHER" id="PTHR43760">
    <property type="entry name" value="ENDORIBONUCLEASE-RELATED"/>
    <property type="match status" value="1"/>
</dbReference>
<feature type="domain" description="Endoribonuclease L-PSP/chorismate mutase-like" evidence="1">
    <location>
        <begin position="5"/>
        <end position="140"/>
    </location>
</feature>
<comment type="caution">
    <text evidence="2">The sequence shown here is derived from an EMBL/GenBank/DDBJ whole genome shotgun (WGS) entry which is preliminary data.</text>
</comment>
<accession>A0A3S2V5V1</accession>
<dbReference type="OrthoDB" id="9806229at2"/>
<name>A0A3S2V5V1_9ACTN</name>
<dbReference type="AlphaFoldDB" id="A0A3S2V5V1"/>
<evidence type="ECO:0000313" key="3">
    <source>
        <dbReference type="Proteomes" id="UP000283128"/>
    </source>
</evidence>
<organism evidence="2 3">
    <name type="scientific">Streptomyces antnestii</name>
    <dbReference type="NCBI Taxonomy" id="2494256"/>
    <lineage>
        <taxon>Bacteria</taxon>
        <taxon>Bacillati</taxon>
        <taxon>Actinomycetota</taxon>
        <taxon>Actinomycetes</taxon>
        <taxon>Kitasatosporales</taxon>
        <taxon>Streptomycetaceae</taxon>
        <taxon>Streptomyces</taxon>
    </lineage>
</organism>
<evidence type="ECO:0000259" key="1">
    <source>
        <dbReference type="Pfam" id="PF14588"/>
    </source>
</evidence>
<dbReference type="Pfam" id="PF14588">
    <property type="entry name" value="YjgF_endoribonc"/>
    <property type="match status" value="1"/>
</dbReference>
<dbReference type="SUPFAM" id="SSF55298">
    <property type="entry name" value="YjgF-like"/>
    <property type="match status" value="1"/>
</dbReference>
<dbReference type="Proteomes" id="UP000283128">
    <property type="component" value="Unassembled WGS sequence"/>
</dbReference>
<dbReference type="Gene3D" id="3.30.1330.40">
    <property type="entry name" value="RutC-like"/>
    <property type="match status" value="1"/>
</dbReference>
<sequence>MSVASRIAELGLDLPEVPAAIANYAPATRVGSYVYTSGQLPLADGKLVATGAVGDETSVDSAREAARQCALNAVAAIASVAGGIEHITQIVKVVGFVSSAPEFHEQSTVIDAASDLLVELFGAEVGRHSRSAVGVAALPRDASVEIEIIACING</sequence>
<dbReference type="InterPro" id="IPR013813">
    <property type="entry name" value="Endoribo_LPSP/chorism_mut-like"/>
</dbReference>
<proteinExistence type="predicted"/>
<protein>
    <submittedName>
        <fullName evidence="2">RidA family protein</fullName>
    </submittedName>
</protein>
<dbReference type="RefSeq" id="WP_127833239.1">
    <property type="nucleotide sequence ID" value="NZ_RZYA01000035.1"/>
</dbReference>
<evidence type="ECO:0000313" key="2">
    <source>
        <dbReference type="EMBL" id="RVU15116.1"/>
    </source>
</evidence>
<dbReference type="InterPro" id="IPR035959">
    <property type="entry name" value="RutC-like_sf"/>
</dbReference>
<dbReference type="EMBL" id="RZYA01000035">
    <property type="protein sequence ID" value="RVU15116.1"/>
    <property type="molecule type" value="Genomic_DNA"/>
</dbReference>
<keyword evidence="3" id="KW-1185">Reference proteome</keyword>
<reference evidence="2 3" key="1">
    <citation type="submission" date="2019-01" db="EMBL/GenBank/DDBJ databases">
        <title>Genome sequences of Streptomyces and Rhizobium isolates collected from root and soil.</title>
        <authorList>
            <person name="Chhettri S."/>
            <person name="Sevigny J.L."/>
            <person name="Sen A."/>
            <person name="Ennis N."/>
            <person name="Tisa L."/>
        </authorList>
    </citation>
    <scope>NUCLEOTIDE SEQUENCE [LARGE SCALE GENOMIC DNA]</scope>
    <source>
        <strain evidence="2 3">San01</strain>
    </source>
</reference>
<gene>
    <name evidence="2" type="ORF">EOT10_39735</name>
</gene>
<dbReference type="CDD" id="cd02199">
    <property type="entry name" value="YjgF_YER057c_UK114_like_1"/>
    <property type="match status" value="1"/>
</dbReference>